<evidence type="ECO:0000313" key="2">
    <source>
        <dbReference type="EMBL" id="MBP1965187.1"/>
    </source>
</evidence>
<dbReference type="EMBL" id="JAGGKV010000012">
    <property type="protein sequence ID" value="MBP1965187.1"/>
    <property type="molecule type" value="Genomic_DNA"/>
</dbReference>
<name>A0ABS4I2Q1_9BACL</name>
<dbReference type="Gene3D" id="3.40.1350.10">
    <property type="match status" value="1"/>
</dbReference>
<protein>
    <recommendedName>
        <fullName evidence="1">Endonuclease NucS C-terminal domain-containing protein</fullName>
    </recommendedName>
</protein>
<comment type="caution">
    <text evidence="2">The sequence shown here is derived from an EMBL/GenBank/DDBJ whole genome shotgun (WGS) entry which is preliminary data.</text>
</comment>
<dbReference type="Proteomes" id="UP001519344">
    <property type="component" value="Unassembled WGS sequence"/>
</dbReference>
<keyword evidence="3" id="KW-1185">Reference proteome</keyword>
<sequence>MQKLTEKDIQKVIEANPYLLQVGWKLHLSEYWVADTLRCDSIFIDENEQIILVEIKRNFAQFEDISQVLRYFGYLHAQGIQIHKVCLVARGFTAELIHSLKYSNITPIHANEQNIINIIKGSDESITGVYLSPKIELTHSNKFPHLPIHMVPDNTQIQQIKQAYQRYQDKFNNTAQTHLYEIWEFTLVPTESYLVSVKHNGQAYHFQKTYSAMSGKSKASRNNSTRMAAWEYYKKNDLECMNLVIHTFRPSKEYSQQWATDKHTIESYVKEFIGENQ</sequence>
<dbReference type="InterPro" id="IPR011856">
    <property type="entry name" value="tRNA_endonuc-like_dom_sf"/>
</dbReference>
<reference evidence="2 3" key="1">
    <citation type="submission" date="2021-03" db="EMBL/GenBank/DDBJ databases">
        <title>Genomic Encyclopedia of Type Strains, Phase IV (KMG-IV): sequencing the most valuable type-strain genomes for metagenomic binning, comparative biology and taxonomic classification.</title>
        <authorList>
            <person name="Goeker M."/>
        </authorList>
    </citation>
    <scope>NUCLEOTIDE SEQUENCE [LARGE SCALE GENOMIC DNA]</scope>
    <source>
        <strain evidence="2 3">DSM 24950</strain>
    </source>
</reference>
<organism evidence="2 3">
    <name type="scientific">Paenibacillus aceris</name>
    <dbReference type="NCBI Taxonomy" id="869555"/>
    <lineage>
        <taxon>Bacteria</taxon>
        <taxon>Bacillati</taxon>
        <taxon>Bacillota</taxon>
        <taxon>Bacilli</taxon>
        <taxon>Bacillales</taxon>
        <taxon>Paenibacillaceae</taxon>
        <taxon>Paenibacillus</taxon>
    </lineage>
</organism>
<evidence type="ECO:0000259" key="1">
    <source>
        <dbReference type="Pfam" id="PF01939"/>
    </source>
</evidence>
<dbReference type="RefSeq" id="WP_167051892.1">
    <property type="nucleotide sequence ID" value="NZ_JAAOZR010000001.1"/>
</dbReference>
<dbReference type="InterPro" id="IPR048301">
    <property type="entry name" value="NucS_C"/>
</dbReference>
<accession>A0ABS4I2Q1</accession>
<proteinExistence type="predicted"/>
<dbReference type="Pfam" id="PF01939">
    <property type="entry name" value="NucS_C"/>
    <property type="match status" value="1"/>
</dbReference>
<gene>
    <name evidence="2" type="ORF">J2Z65_004420</name>
</gene>
<evidence type="ECO:0000313" key="3">
    <source>
        <dbReference type="Proteomes" id="UP001519344"/>
    </source>
</evidence>
<feature type="domain" description="Endonuclease NucS C-terminal" evidence="1">
    <location>
        <begin position="6"/>
        <end position="96"/>
    </location>
</feature>